<dbReference type="AlphaFoldDB" id="A0A4U1ES57"/>
<protein>
    <recommendedName>
        <fullName evidence="3">RRM domain-containing protein</fullName>
    </recommendedName>
</protein>
<comment type="caution">
    <text evidence="4">The sequence shown here is derived from an EMBL/GenBank/DDBJ whole genome shotgun (WGS) entry which is preliminary data.</text>
</comment>
<evidence type="ECO:0000313" key="5">
    <source>
        <dbReference type="Proteomes" id="UP000308365"/>
    </source>
</evidence>
<keyword evidence="1" id="KW-0694">RNA-binding</keyword>
<dbReference type="InterPro" id="IPR012677">
    <property type="entry name" value="Nucleotide-bd_a/b_plait_sf"/>
</dbReference>
<feature type="domain" description="RRM" evidence="3">
    <location>
        <begin position="93"/>
        <end position="157"/>
    </location>
</feature>
<dbReference type="InterPro" id="IPR035979">
    <property type="entry name" value="RBD_domain_sf"/>
</dbReference>
<feature type="non-terminal residue" evidence="4">
    <location>
        <position position="1"/>
    </location>
</feature>
<accession>A0A4U1ES57</accession>
<name>A0A4U1ES57_MONMO</name>
<evidence type="ECO:0000256" key="1">
    <source>
        <dbReference type="PROSITE-ProRule" id="PRU00176"/>
    </source>
</evidence>
<dbReference type="SUPFAM" id="SSF54928">
    <property type="entry name" value="RNA-binding domain, RBD"/>
    <property type="match status" value="1"/>
</dbReference>
<dbReference type="EMBL" id="RWIC01000884">
    <property type="protein sequence ID" value="TKC39293.1"/>
    <property type="molecule type" value="Genomic_DNA"/>
</dbReference>
<dbReference type="Gene3D" id="3.30.70.330">
    <property type="match status" value="1"/>
</dbReference>
<dbReference type="Pfam" id="PF00076">
    <property type="entry name" value="RRM_1"/>
    <property type="match status" value="1"/>
</dbReference>
<organism evidence="4 5">
    <name type="scientific">Monodon monoceros</name>
    <name type="common">Narwhal</name>
    <name type="synonym">Ceratodon monodon</name>
    <dbReference type="NCBI Taxonomy" id="40151"/>
    <lineage>
        <taxon>Eukaryota</taxon>
        <taxon>Metazoa</taxon>
        <taxon>Chordata</taxon>
        <taxon>Craniata</taxon>
        <taxon>Vertebrata</taxon>
        <taxon>Euteleostomi</taxon>
        <taxon>Mammalia</taxon>
        <taxon>Eutheria</taxon>
        <taxon>Laurasiatheria</taxon>
        <taxon>Artiodactyla</taxon>
        <taxon>Whippomorpha</taxon>
        <taxon>Cetacea</taxon>
        <taxon>Odontoceti</taxon>
        <taxon>Monodontidae</taxon>
        <taxon>Monodon</taxon>
    </lineage>
</organism>
<dbReference type="InterPro" id="IPR000504">
    <property type="entry name" value="RRM_dom"/>
</dbReference>
<dbReference type="GO" id="GO:0003723">
    <property type="term" value="F:RNA binding"/>
    <property type="evidence" value="ECO:0007669"/>
    <property type="project" value="UniProtKB-UniRule"/>
</dbReference>
<proteinExistence type="predicted"/>
<gene>
    <name evidence="4" type="ORF">EI555_004097</name>
</gene>
<sequence length="222" mass="24020">SAQWRVRELTREQCPVAPPGLGARRHFVGFSETPEPPPPPTPHGASCQDGDAVHRTPAPGGHTAGDPLTRAVWEGDQVAAEDAIHNKLHRVNITLHIGNISPTCTNQELWARLEEHGAVIECDIMKDYAFVHVERAEDAVGLTEFQGTRTYVQLSTSQLRTAPGIGHQSGSCQCGKEGHWSEECPVDRTGSVEDFTEHCNKQYGAACTADTVGYGESVCNDA</sequence>
<reference evidence="5" key="1">
    <citation type="journal article" date="2019" name="IScience">
        <title>Narwhal Genome Reveals Long-Term Low Genetic Diversity despite Current Large Abundance Size.</title>
        <authorList>
            <person name="Westbury M.V."/>
            <person name="Petersen B."/>
            <person name="Garde E."/>
            <person name="Heide-Jorgensen M.P."/>
            <person name="Lorenzen E.D."/>
        </authorList>
    </citation>
    <scope>NUCLEOTIDE SEQUENCE [LARGE SCALE GENOMIC DNA]</scope>
</reference>
<feature type="region of interest" description="Disordered" evidence="2">
    <location>
        <begin position="27"/>
        <end position="65"/>
    </location>
</feature>
<dbReference type="PROSITE" id="PS50102">
    <property type="entry name" value="RRM"/>
    <property type="match status" value="1"/>
</dbReference>
<dbReference type="SMART" id="SM00360">
    <property type="entry name" value="RRM"/>
    <property type="match status" value="1"/>
</dbReference>
<evidence type="ECO:0000313" key="4">
    <source>
        <dbReference type="EMBL" id="TKC39293.1"/>
    </source>
</evidence>
<evidence type="ECO:0000259" key="3">
    <source>
        <dbReference type="PROSITE" id="PS50102"/>
    </source>
</evidence>
<dbReference type="Proteomes" id="UP000308365">
    <property type="component" value="Unassembled WGS sequence"/>
</dbReference>
<evidence type="ECO:0000256" key="2">
    <source>
        <dbReference type="SAM" id="MobiDB-lite"/>
    </source>
</evidence>